<dbReference type="InterPro" id="IPR047057">
    <property type="entry name" value="MerR_fam"/>
</dbReference>
<name>E6TZ46_EVAC2</name>
<dbReference type="SMART" id="SM00422">
    <property type="entry name" value="HTH_MERR"/>
    <property type="match status" value="1"/>
</dbReference>
<dbReference type="KEGG" id="bco:Bcell_4262"/>
<dbReference type="GO" id="GO:0003677">
    <property type="term" value="F:DNA binding"/>
    <property type="evidence" value="ECO:0007669"/>
    <property type="project" value="UniProtKB-KW"/>
</dbReference>
<keyword evidence="2" id="KW-0175">Coiled coil</keyword>
<dbReference type="eggNOG" id="COG0789">
    <property type="taxonomic scope" value="Bacteria"/>
</dbReference>
<gene>
    <name evidence="4" type="ordered locus">Bcell_4262</name>
</gene>
<accession>E6TZ46</accession>
<dbReference type="OrthoDB" id="9791488at2"/>
<reference evidence="4" key="1">
    <citation type="submission" date="2010-12" db="EMBL/GenBank/DDBJ databases">
        <title>Complete sequence of Bacillus cellulosilyticus DSM 2522.</title>
        <authorList>
            <consortium name="US DOE Joint Genome Institute"/>
            <person name="Lucas S."/>
            <person name="Copeland A."/>
            <person name="Lapidus A."/>
            <person name="Cheng J.-F."/>
            <person name="Bruce D."/>
            <person name="Goodwin L."/>
            <person name="Pitluck S."/>
            <person name="Chertkov O."/>
            <person name="Detter J.C."/>
            <person name="Han C."/>
            <person name="Tapia R."/>
            <person name="Land M."/>
            <person name="Hauser L."/>
            <person name="Jeffries C."/>
            <person name="Kyrpides N."/>
            <person name="Ivanova N."/>
            <person name="Mikhailova N."/>
            <person name="Brumm P."/>
            <person name="Mead D."/>
            <person name="Woyke T."/>
        </authorList>
    </citation>
    <scope>NUCLEOTIDE SEQUENCE [LARGE SCALE GENOMIC DNA]</scope>
    <source>
        <strain evidence="4">DSM 2522</strain>
    </source>
</reference>
<evidence type="ECO:0000256" key="1">
    <source>
        <dbReference type="ARBA" id="ARBA00023125"/>
    </source>
</evidence>
<dbReference type="STRING" id="649639.Bcell_4262"/>
<dbReference type="AlphaFoldDB" id="E6TZ46"/>
<dbReference type="RefSeq" id="WP_013490815.1">
    <property type="nucleotide sequence ID" value="NC_014829.1"/>
</dbReference>
<keyword evidence="1" id="KW-0238">DNA-binding</keyword>
<keyword evidence="5" id="KW-1185">Reference proteome</keyword>
<dbReference type="PANTHER" id="PTHR30204:SF92">
    <property type="entry name" value="HTH-TYPE TRANSCRIPTIONAL REGULATOR ZNTR"/>
    <property type="match status" value="1"/>
</dbReference>
<feature type="coiled-coil region" evidence="2">
    <location>
        <begin position="85"/>
        <end position="112"/>
    </location>
</feature>
<sequence length="144" mass="16477">MGGLTIGRIAQLSQVSIETVRYYEKRGLISEATRSESGYRLFTHKTIEDIRFIKSAQALGLTLEEIRQVLMIFYSSEEVETSTMFALAEEKLKQIESKIAQLQHQKHLLKKVLLKSHTPHPILKDQCPVIQSIMKGDHDNSHED</sequence>
<evidence type="ECO:0000259" key="3">
    <source>
        <dbReference type="PROSITE" id="PS50937"/>
    </source>
</evidence>
<dbReference type="EMBL" id="CP002394">
    <property type="protein sequence ID" value="ADU32489.1"/>
    <property type="molecule type" value="Genomic_DNA"/>
</dbReference>
<evidence type="ECO:0000313" key="5">
    <source>
        <dbReference type="Proteomes" id="UP000001401"/>
    </source>
</evidence>
<evidence type="ECO:0000313" key="4">
    <source>
        <dbReference type="EMBL" id="ADU32489.1"/>
    </source>
</evidence>
<dbReference type="Gene3D" id="1.10.1660.10">
    <property type="match status" value="1"/>
</dbReference>
<dbReference type="InterPro" id="IPR009061">
    <property type="entry name" value="DNA-bd_dom_put_sf"/>
</dbReference>
<dbReference type="PROSITE" id="PS00552">
    <property type="entry name" value="HTH_MERR_1"/>
    <property type="match status" value="1"/>
</dbReference>
<evidence type="ECO:0000256" key="2">
    <source>
        <dbReference type="SAM" id="Coils"/>
    </source>
</evidence>
<feature type="domain" description="HTH merR-type" evidence="3">
    <location>
        <begin position="3"/>
        <end position="72"/>
    </location>
</feature>
<dbReference type="PROSITE" id="PS50937">
    <property type="entry name" value="HTH_MERR_2"/>
    <property type="match status" value="1"/>
</dbReference>
<dbReference type="InterPro" id="IPR000551">
    <property type="entry name" value="MerR-type_HTH_dom"/>
</dbReference>
<dbReference type="HOGENOM" id="CLU_060077_2_0_9"/>
<dbReference type="Pfam" id="PF13411">
    <property type="entry name" value="MerR_1"/>
    <property type="match status" value="1"/>
</dbReference>
<proteinExistence type="predicted"/>
<dbReference type="GO" id="GO:0003700">
    <property type="term" value="F:DNA-binding transcription factor activity"/>
    <property type="evidence" value="ECO:0007669"/>
    <property type="project" value="InterPro"/>
</dbReference>
<dbReference type="PRINTS" id="PR00040">
    <property type="entry name" value="HTHMERR"/>
</dbReference>
<dbReference type="SUPFAM" id="SSF46955">
    <property type="entry name" value="Putative DNA-binding domain"/>
    <property type="match status" value="1"/>
</dbReference>
<dbReference type="Proteomes" id="UP000001401">
    <property type="component" value="Chromosome"/>
</dbReference>
<dbReference type="PANTHER" id="PTHR30204">
    <property type="entry name" value="REDOX-CYCLING DRUG-SENSING TRANSCRIPTIONAL ACTIVATOR SOXR"/>
    <property type="match status" value="1"/>
</dbReference>
<organism evidence="4 5">
    <name type="scientific">Evansella cellulosilytica (strain ATCC 21833 / DSM 2522 / FERM P-1141 / JCM 9156 / N-4)</name>
    <name type="common">Bacillus cellulosilyticus</name>
    <dbReference type="NCBI Taxonomy" id="649639"/>
    <lineage>
        <taxon>Bacteria</taxon>
        <taxon>Bacillati</taxon>
        <taxon>Bacillota</taxon>
        <taxon>Bacilli</taxon>
        <taxon>Bacillales</taxon>
        <taxon>Bacillaceae</taxon>
        <taxon>Evansella</taxon>
    </lineage>
</organism>
<protein>
    <submittedName>
        <fullName evidence="4">Transcriptional regulator, MerR family</fullName>
    </submittedName>
</protein>